<protein>
    <submittedName>
        <fullName evidence="2">Uncharacterized protein</fullName>
    </submittedName>
</protein>
<name>A0A378MES9_LISGR</name>
<feature type="transmembrane region" description="Helical" evidence="1">
    <location>
        <begin position="65"/>
        <end position="84"/>
    </location>
</feature>
<dbReference type="Proteomes" id="UP000254879">
    <property type="component" value="Unassembled WGS sequence"/>
</dbReference>
<dbReference type="EMBL" id="UGPG01000001">
    <property type="protein sequence ID" value="STY44033.1"/>
    <property type="molecule type" value="Genomic_DNA"/>
</dbReference>
<feature type="transmembrane region" description="Helical" evidence="1">
    <location>
        <begin position="181"/>
        <end position="199"/>
    </location>
</feature>
<feature type="transmembrane region" description="Helical" evidence="1">
    <location>
        <begin position="143"/>
        <end position="161"/>
    </location>
</feature>
<gene>
    <name evidence="2" type="ORF">NCTC10815_01344</name>
</gene>
<proteinExistence type="predicted"/>
<evidence type="ECO:0000313" key="2">
    <source>
        <dbReference type="EMBL" id="STY44033.1"/>
    </source>
</evidence>
<sequence length="274" mass="30394">MYASKKIFLSFAIALGLVQCYYFITSVSGYFINHTFDWLDLLLLPIGVLLIVFGNKADRNRQAAIGTLLFLGLTILFYLIQFLRLSAVRKILANHVFSPGEINALVQGIVALLLFIGVLVFFKVQPIAAIEQSWQKKWRILGNVWNSFAIILAAISSYALFTTLGNKKSSANVLSLGWTDGIWNLIACLMLIGCLVLFLRNTYFYAVLAILFAVGFITINNYIWSSQFTHVISQTSDTPLQVWGGELRILGMQLLTGSTALLGSVCYAIGGKKE</sequence>
<evidence type="ECO:0000256" key="1">
    <source>
        <dbReference type="SAM" id="Phobius"/>
    </source>
</evidence>
<reference evidence="2 3" key="1">
    <citation type="submission" date="2018-06" db="EMBL/GenBank/DDBJ databases">
        <authorList>
            <consortium name="Pathogen Informatics"/>
            <person name="Doyle S."/>
        </authorList>
    </citation>
    <scope>NUCLEOTIDE SEQUENCE [LARGE SCALE GENOMIC DNA]</scope>
    <source>
        <strain evidence="3">NCTC 10815</strain>
    </source>
</reference>
<keyword evidence="1" id="KW-1133">Transmembrane helix</keyword>
<dbReference type="RefSeq" id="WP_115345828.1">
    <property type="nucleotide sequence ID" value="NZ_UGPG01000001.1"/>
</dbReference>
<accession>A0A378MES9</accession>
<dbReference type="AlphaFoldDB" id="A0A378MES9"/>
<keyword evidence="1" id="KW-0472">Membrane</keyword>
<keyword evidence="1" id="KW-0812">Transmembrane</keyword>
<feature type="transmembrane region" description="Helical" evidence="1">
    <location>
        <begin position="104"/>
        <end position="122"/>
    </location>
</feature>
<organism evidence="2 3">
    <name type="scientific">Listeria grayi</name>
    <name type="common">Listeria murrayi</name>
    <dbReference type="NCBI Taxonomy" id="1641"/>
    <lineage>
        <taxon>Bacteria</taxon>
        <taxon>Bacillati</taxon>
        <taxon>Bacillota</taxon>
        <taxon>Bacilli</taxon>
        <taxon>Bacillales</taxon>
        <taxon>Listeriaceae</taxon>
        <taxon>Listeria</taxon>
    </lineage>
</organism>
<feature type="transmembrane region" description="Helical" evidence="1">
    <location>
        <begin position="36"/>
        <end position="53"/>
    </location>
</feature>
<feature type="transmembrane region" description="Helical" evidence="1">
    <location>
        <begin position="204"/>
        <end position="224"/>
    </location>
</feature>
<feature type="transmembrane region" description="Helical" evidence="1">
    <location>
        <begin position="249"/>
        <end position="270"/>
    </location>
</feature>
<evidence type="ECO:0000313" key="3">
    <source>
        <dbReference type="Proteomes" id="UP000254879"/>
    </source>
</evidence>